<protein>
    <recommendedName>
        <fullName evidence="3">F-box domain-containing protein</fullName>
    </recommendedName>
</protein>
<keyword evidence="2" id="KW-1185">Reference proteome</keyword>
<evidence type="ECO:0008006" key="3">
    <source>
        <dbReference type="Google" id="ProtNLM"/>
    </source>
</evidence>
<organism evidence="1 2">
    <name type="scientific">Aspergillus pseudocaelatus</name>
    <dbReference type="NCBI Taxonomy" id="1825620"/>
    <lineage>
        <taxon>Eukaryota</taxon>
        <taxon>Fungi</taxon>
        <taxon>Dikarya</taxon>
        <taxon>Ascomycota</taxon>
        <taxon>Pezizomycotina</taxon>
        <taxon>Eurotiomycetes</taxon>
        <taxon>Eurotiomycetidae</taxon>
        <taxon>Eurotiales</taxon>
        <taxon>Aspergillaceae</taxon>
        <taxon>Aspergillus</taxon>
        <taxon>Aspergillus subgen. Circumdati</taxon>
    </lineage>
</organism>
<evidence type="ECO:0000313" key="1">
    <source>
        <dbReference type="EMBL" id="KAE8411953.1"/>
    </source>
</evidence>
<reference evidence="1 2" key="1">
    <citation type="submission" date="2019-04" db="EMBL/GenBank/DDBJ databases">
        <authorList>
            <consortium name="DOE Joint Genome Institute"/>
            <person name="Mondo S."/>
            <person name="Kjaerbolling I."/>
            <person name="Vesth T."/>
            <person name="Frisvad J.C."/>
            <person name="Nybo J.L."/>
            <person name="Theobald S."/>
            <person name="Kildgaard S."/>
            <person name="Isbrandt T."/>
            <person name="Kuo A."/>
            <person name="Sato A."/>
            <person name="Lyhne E.K."/>
            <person name="Kogle M.E."/>
            <person name="Wiebenga A."/>
            <person name="Kun R.S."/>
            <person name="Lubbers R.J."/>
            <person name="Makela M.R."/>
            <person name="Barry K."/>
            <person name="Chovatia M."/>
            <person name="Clum A."/>
            <person name="Daum C."/>
            <person name="Haridas S."/>
            <person name="He G."/>
            <person name="LaButti K."/>
            <person name="Lipzen A."/>
            <person name="Riley R."/>
            <person name="Salamov A."/>
            <person name="Simmons B.A."/>
            <person name="Magnuson J.K."/>
            <person name="Henrissat B."/>
            <person name="Mortensen U.H."/>
            <person name="Larsen T.O."/>
            <person name="Devries R.P."/>
            <person name="Grigoriev I.V."/>
            <person name="Machida M."/>
            <person name="Baker S.E."/>
            <person name="Andersen M.R."/>
            <person name="Cantor M.N."/>
            <person name="Hua S.X."/>
        </authorList>
    </citation>
    <scope>NUCLEOTIDE SEQUENCE [LARGE SCALE GENOMIC DNA]</scope>
    <source>
        <strain evidence="1 2">CBS 117616</strain>
    </source>
</reference>
<name>A0ABQ6W492_9EURO</name>
<dbReference type="EMBL" id="ML735852">
    <property type="protein sequence ID" value="KAE8411953.1"/>
    <property type="molecule type" value="Genomic_DNA"/>
</dbReference>
<dbReference type="Gene3D" id="3.80.10.10">
    <property type="entry name" value="Ribonuclease Inhibitor"/>
    <property type="match status" value="1"/>
</dbReference>
<sequence>MIPFELVGHRLEYISDYLGQESVEFLAINNHDCTHIVCYPQVGRPDEQFSNLKALTVYVSEDEPAIGGLCRLLMIRDLEFVHVEEWDDRERIDIARMILPHLGKQKNLKALTLDTNGSDSPPVGEERESLWPKLKSLYIRRANEDWFVQLPKFKELELLTLLPHRNISIFSSSILAEAVAKCKTLRSIYIPTLHLGSVNDVDHNIHVLLDIARGCPLLQKLSVADFGDTEVKEPFLLDLLKALPRLEFLKLGLVFRVYGTDLQDIAHHCPRLTFFELSGAKLYISLTQMTRTLPFRHLEIMRFENIFFKRPLHIGRGAKFQTLVTEWSRIFPKLQMMPCVNEWEMAPAMRERLDRGGNAWGSSEEEPLFPDTDDEEADIEWRWVKSKLWEALNYGDYDERTVEKRQYLWDIDLQIETIGWPVIPSAAFINPNLYSTSAHLF</sequence>
<proteinExistence type="predicted"/>
<dbReference type="SUPFAM" id="SSF52047">
    <property type="entry name" value="RNI-like"/>
    <property type="match status" value="1"/>
</dbReference>
<gene>
    <name evidence="1" type="ORF">BDV36DRAFT_301337</name>
</gene>
<accession>A0ABQ6W492</accession>
<dbReference type="Proteomes" id="UP000325395">
    <property type="component" value="Unassembled WGS sequence"/>
</dbReference>
<dbReference type="InterPro" id="IPR032675">
    <property type="entry name" value="LRR_dom_sf"/>
</dbReference>
<evidence type="ECO:0000313" key="2">
    <source>
        <dbReference type="Proteomes" id="UP000325395"/>
    </source>
</evidence>